<comment type="cofactor">
    <cofactor evidence="1">
        <name>Zn(2+)</name>
        <dbReference type="ChEBI" id="CHEBI:29105"/>
    </cofactor>
</comment>
<sequence>MNGPAEIGQDFIESVTADLQANRAVRKKLPGGGRIHIDRQLPFLCVYRKPKEKADVGTERLVYGEASYLTVLGGENVTSLLEAVAETMSKIFGHFLIVELWTLPYEAFCDETKTKRSPAFRICSDQPEELLSTVETLRNWLKRVTLHRLRAHVQIARCESVAPAALPPLLEKDVLQRCNTYLLGLGVAPAYQDETGETLYPIELEGIRKGVAKALKNAFYRFSVALTGSCPTHYAMMGRRLVTKVVWDVDNALAEIDDAFDFLLQVTPVNTEEAWESFKAKGYTGTPHFLYRPRPFDIPQMKRALYDIPIGKIEDPTLMELFCQKREELDRKLTMLSDRDTPNFLYGSIPAYGKVESALLETAETMLEHLPHEQRNLEADAETDTVDAETFAEYANDEIAYYKTFYPSMRSSVQIREDIVSGAMVSGGDFFISKWAHFPKKRVEALLHHEIGTHILTYTNGLAQPFKQLHTGLSGYDEMQEGIAVLSEYLSGGISKARLRILAARVVAVHMLCEGSSFEETFRQLHERYRFGEKSAFTITTRVFRGGGLTKDAVYLRGLVGLFDYLHDGGALEPLFVGKIAAEHIPLIEELQWREILKKPPLWPRWLDEKSAKARLEEIRNKRLSILDLIEKGYI</sequence>
<name>A0ABN6WTR8_9BACT</name>
<dbReference type="Proteomes" id="UP001321445">
    <property type="component" value="Chromosome"/>
</dbReference>
<dbReference type="RefSeq" id="WP_286337564.1">
    <property type="nucleotide sequence ID" value="NZ_AP027370.1"/>
</dbReference>
<dbReference type="NCBIfam" id="TIGR02421">
    <property type="entry name" value="QEGLA"/>
    <property type="match status" value="1"/>
</dbReference>
<evidence type="ECO:0000256" key="2">
    <source>
        <dbReference type="ARBA" id="ARBA00022670"/>
    </source>
</evidence>
<dbReference type="Pfam" id="PF08014">
    <property type="entry name" value="MATCAP"/>
    <property type="match status" value="1"/>
</dbReference>
<evidence type="ECO:0000256" key="3">
    <source>
        <dbReference type="ARBA" id="ARBA00022801"/>
    </source>
</evidence>
<evidence type="ECO:0000256" key="1">
    <source>
        <dbReference type="ARBA" id="ARBA00001947"/>
    </source>
</evidence>
<accession>A0ABN6WTR8</accession>
<evidence type="ECO:0008006" key="7">
    <source>
        <dbReference type="Google" id="ProtNLM"/>
    </source>
</evidence>
<dbReference type="PANTHER" id="PTHR31817:SF0">
    <property type="entry name" value="CHROMOSOME UNDETERMINED SCAFFOLD_67, WHOLE GENOME SHOTGUN SEQUENCE"/>
    <property type="match status" value="1"/>
</dbReference>
<dbReference type="PANTHER" id="PTHR31817">
    <property type="match status" value="1"/>
</dbReference>
<keyword evidence="6" id="KW-1185">Reference proteome</keyword>
<dbReference type="SMART" id="SM01154">
    <property type="entry name" value="DUF1704"/>
    <property type="match status" value="1"/>
</dbReference>
<evidence type="ECO:0000256" key="4">
    <source>
        <dbReference type="ARBA" id="ARBA00023049"/>
    </source>
</evidence>
<evidence type="ECO:0000313" key="6">
    <source>
        <dbReference type="Proteomes" id="UP001321445"/>
    </source>
</evidence>
<reference evidence="5 6" key="1">
    <citation type="submission" date="2023-03" db="EMBL/GenBank/DDBJ databases">
        <title>Description of Hydrogenimonas sp. ISO32.</title>
        <authorList>
            <person name="Mino S."/>
            <person name="Fukazawa S."/>
            <person name="Sawabe T."/>
        </authorList>
    </citation>
    <scope>NUCLEOTIDE SEQUENCE [LARGE SCALE GENOMIC DNA]</scope>
    <source>
        <strain evidence="5 6">ISO32</strain>
    </source>
</reference>
<evidence type="ECO:0000313" key="5">
    <source>
        <dbReference type="EMBL" id="BDY12363.1"/>
    </source>
</evidence>
<gene>
    <name evidence="5" type="ORF">HCR_06750</name>
</gene>
<dbReference type="EMBL" id="AP027370">
    <property type="protein sequence ID" value="BDY12363.1"/>
    <property type="molecule type" value="Genomic_DNA"/>
</dbReference>
<organism evidence="5 6">
    <name type="scientific">Hydrogenimonas cancrithermarum</name>
    <dbReference type="NCBI Taxonomy" id="2993563"/>
    <lineage>
        <taxon>Bacteria</taxon>
        <taxon>Pseudomonadati</taxon>
        <taxon>Campylobacterota</taxon>
        <taxon>Epsilonproteobacteria</taxon>
        <taxon>Campylobacterales</taxon>
        <taxon>Hydrogenimonadaceae</taxon>
        <taxon>Hydrogenimonas</taxon>
    </lineage>
</organism>
<protein>
    <recommendedName>
        <fullName evidence="7">DUF1704 domain-containing protein</fullName>
    </recommendedName>
</protein>
<keyword evidence="3" id="KW-0378">Hydrolase</keyword>
<dbReference type="InterPro" id="IPR012656">
    <property type="entry name" value="CHP02421_QEGLA"/>
</dbReference>
<keyword evidence="4" id="KW-0482">Metalloprotease</keyword>
<dbReference type="InterPro" id="IPR012548">
    <property type="entry name" value="MATCAP"/>
</dbReference>
<proteinExistence type="predicted"/>
<keyword evidence="2" id="KW-0645">Protease</keyword>